<evidence type="ECO:0000313" key="1">
    <source>
        <dbReference type="EMBL" id="JAE38544.1"/>
    </source>
</evidence>
<reference evidence="1" key="1">
    <citation type="submission" date="2014-09" db="EMBL/GenBank/DDBJ databases">
        <authorList>
            <person name="Magalhaes I.L.F."/>
            <person name="Oliveira U."/>
            <person name="Santos F.R."/>
            <person name="Vidigal T.H.D.A."/>
            <person name="Brescovit A.D."/>
            <person name="Santos A.J."/>
        </authorList>
    </citation>
    <scope>NUCLEOTIDE SEQUENCE</scope>
    <source>
        <tissue evidence="1">Shoot tissue taken approximately 20 cm above the soil surface</tissue>
    </source>
</reference>
<proteinExistence type="predicted"/>
<sequence>MFFIYNICIPQKGSPLLFSPQKNIGRDFESVAKCWLSNKKLHIVNMLSFVAMWGLWKLRNCLCFQNISWVNIALVEKEVILMIGDRKLLCHSRYIDAFNLMTNKLESLAAETEKLSM</sequence>
<protein>
    <submittedName>
        <fullName evidence="1">Uncharacterized protein</fullName>
    </submittedName>
</protein>
<reference evidence="1" key="2">
    <citation type="journal article" date="2015" name="Data Brief">
        <title>Shoot transcriptome of the giant reed, Arundo donax.</title>
        <authorList>
            <person name="Barrero R.A."/>
            <person name="Guerrero F.D."/>
            <person name="Moolhuijzen P."/>
            <person name="Goolsby J.A."/>
            <person name="Tidwell J."/>
            <person name="Bellgard S.E."/>
            <person name="Bellgard M.I."/>
        </authorList>
    </citation>
    <scope>NUCLEOTIDE SEQUENCE</scope>
    <source>
        <tissue evidence="1">Shoot tissue taken approximately 20 cm above the soil surface</tissue>
    </source>
</reference>
<name>A0A0A9HRT9_ARUDO</name>
<dbReference type="AlphaFoldDB" id="A0A0A9HRT9"/>
<organism evidence="1">
    <name type="scientific">Arundo donax</name>
    <name type="common">Giant reed</name>
    <name type="synonym">Donax arundinaceus</name>
    <dbReference type="NCBI Taxonomy" id="35708"/>
    <lineage>
        <taxon>Eukaryota</taxon>
        <taxon>Viridiplantae</taxon>
        <taxon>Streptophyta</taxon>
        <taxon>Embryophyta</taxon>
        <taxon>Tracheophyta</taxon>
        <taxon>Spermatophyta</taxon>
        <taxon>Magnoliopsida</taxon>
        <taxon>Liliopsida</taxon>
        <taxon>Poales</taxon>
        <taxon>Poaceae</taxon>
        <taxon>PACMAD clade</taxon>
        <taxon>Arundinoideae</taxon>
        <taxon>Arundineae</taxon>
        <taxon>Arundo</taxon>
    </lineage>
</organism>
<dbReference type="EMBL" id="GBRH01159352">
    <property type="protein sequence ID" value="JAE38544.1"/>
    <property type="molecule type" value="Transcribed_RNA"/>
</dbReference>
<accession>A0A0A9HRT9</accession>